<evidence type="ECO:0008006" key="3">
    <source>
        <dbReference type="Google" id="ProtNLM"/>
    </source>
</evidence>
<dbReference type="PANTHER" id="PTHR19308">
    <property type="entry name" value="PHOSPHATIDYLCHOLINE TRANSFER PROTEIN"/>
    <property type="match status" value="1"/>
</dbReference>
<sequence length="263" mass="30428">MSSCYMITPIPKITDKDSSLPMDRLRPFGLLWLLLAFSTLCSPAFSNEDQDWTLVSDRNDIQVYMKHRDESRLKTFRGVTRFPLKDEYSLVALLNDYPSYPKWLHFVDSAEEFGRANPLDRQLRFTTQLPWPLADREAVLRAKVTQVLDPNPNSVKITLINQPDALPPTKNYIRFPEMTGILAFSRLSNHQIEMTYELILDPGGYIPAWIANILLRDAPYFTLERLRRIINKPEYQNHYYDYIDLNGPGRLVDATPQAAPAPH</sequence>
<dbReference type="PANTHER" id="PTHR19308:SF14">
    <property type="entry name" value="START DOMAIN-CONTAINING PROTEIN"/>
    <property type="match status" value="1"/>
</dbReference>
<dbReference type="EMBL" id="AM286690">
    <property type="protein sequence ID" value="CAL17364.1"/>
    <property type="molecule type" value="Genomic_DNA"/>
</dbReference>
<accession>Q0VN84</accession>
<protein>
    <recommendedName>
        <fullName evidence="3">START domain-containing protein</fullName>
    </recommendedName>
</protein>
<reference evidence="1 2" key="1">
    <citation type="journal article" date="2006" name="Nat. Biotechnol.">
        <title>Genome sequence of the ubiquitous hydrocarbon-degrading marine bacterium Alcanivorax borkumensis.</title>
        <authorList>
            <person name="Schneiker S."/>
            <person name="Martins dos Santos V.A.P."/>
            <person name="Bartels D."/>
            <person name="Bekel T."/>
            <person name="Brecht M."/>
            <person name="Buhrmester J."/>
            <person name="Chernikova T.N."/>
            <person name="Denaro R."/>
            <person name="Ferrer M."/>
            <person name="Gertler C."/>
            <person name="Goesmann A."/>
            <person name="Golyshina O.V."/>
            <person name="Kaminski F."/>
            <person name="Khachane A.N."/>
            <person name="Lang S."/>
            <person name="Linke B."/>
            <person name="McHardy A.C."/>
            <person name="Meyer F."/>
            <person name="Nechitaylo T."/>
            <person name="Puehler A."/>
            <person name="Regenhardt D."/>
            <person name="Rupp O."/>
            <person name="Sabirova J.S."/>
            <person name="Selbitschka W."/>
            <person name="Yakimov M.M."/>
            <person name="Timmis K.N."/>
            <person name="Vorhoelter F.-J."/>
            <person name="Weidner S."/>
            <person name="Kaiser O."/>
            <person name="Golyshin P.N."/>
        </authorList>
    </citation>
    <scope>NUCLEOTIDE SEQUENCE [LARGE SCALE GENOMIC DNA]</scope>
    <source>
        <strain evidence="2">ATCC 700651 / DSM 11573 / NCIMB 13689 / SK2</strain>
    </source>
</reference>
<dbReference type="InterPro" id="IPR028347">
    <property type="entry name" value="START_dom_prot"/>
</dbReference>
<evidence type="ECO:0000313" key="1">
    <source>
        <dbReference type="EMBL" id="CAL17364.1"/>
    </source>
</evidence>
<dbReference type="Proteomes" id="UP000008871">
    <property type="component" value="Chromosome"/>
</dbReference>
<dbReference type="AlphaFoldDB" id="Q0VN84"/>
<evidence type="ECO:0000313" key="2">
    <source>
        <dbReference type="Proteomes" id="UP000008871"/>
    </source>
</evidence>
<dbReference type="HOGENOM" id="CLU_095975_0_0_6"/>
<name>Q0VN84_ALCBS</name>
<proteinExistence type="predicted"/>
<dbReference type="KEGG" id="abo:ABO_1916"/>
<dbReference type="eggNOG" id="ENOG503302V">
    <property type="taxonomic scope" value="Bacteria"/>
</dbReference>
<dbReference type="InterPro" id="IPR051213">
    <property type="entry name" value="START_lipid_transfer"/>
</dbReference>
<keyword evidence="2" id="KW-1185">Reference proteome</keyword>
<dbReference type="STRING" id="393595.ABO_1916"/>
<organism evidence="1 2">
    <name type="scientific">Alcanivorax borkumensis (strain ATCC 700651 / DSM 11573 / NCIMB 13689 / SK2)</name>
    <dbReference type="NCBI Taxonomy" id="393595"/>
    <lineage>
        <taxon>Bacteria</taxon>
        <taxon>Pseudomonadati</taxon>
        <taxon>Pseudomonadota</taxon>
        <taxon>Gammaproteobacteria</taxon>
        <taxon>Oceanospirillales</taxon>
        <taxon>Alcanivoracaceae</taxon>
        <taxon>Alcanivorax</taxon>
    </lineage>
</organism>
<dbReference type="InterPro" id="IPR023393">
    <property type="entry name" value="START-like_dom_sf"/>
</dbReference>
<dbReference type="SUPFAM" id="SSF55961">
    <property type="entry name" value="Bet v1-like"/>
    <property type="match status" value="1"/>
</dbReference>
<gene>
    <name evidence="1" type="ordered locus">ABO_1916</name>
</gene>
<dbReference type="Gene3D" id="3.30.530.20">
    <property type="match status" value="1"/>
</dbReference>
<dbReference type="CDD" id="cd08876">
    <property type="entry name" value="START_1"/>
    <property type="match status" value="1"/>
</dbReference>